<protein>
    <submittedName>
        <fullName evidence="1">Uncharacterized protein</fullName>
    </submittedName>
</protein>
<dbReference type="AlphaFoldDB" id="A0AAD1ZFY6"/>
<dbReference type="Proteomes" id="UP000834106">
    <property type="component" value="Chromosome 10"/>
</dbReference>
<keyword evidence="2" id="KW-1185">Reference proteome</keyword>
<proteinExistence type="predicted"/>
<accession>A0AAD1ZFY6</accession>
<name>A0AAD1ZFY6_9LAMI</name>
<evidence type="ECO:0000313" key="2">
    <source>
        <dbReference type="Proteomes" id="UP000834106"/>
    </source>
</evidence>
<sequence>MIAAEVHYPAYDSRNFEEMNHHPRYSIPERQEESDDNSIKILDSLPSKLVACSFQMSNSTSNQSSRDTIRDHAAGTSSLKYPSFIVEMKATLTPQWEVAVSNLAMATASTAISPATFLAAAIVSPTSLSRRRIKVNYVSGLSSFSGIKANNKVVSLALPVCTEIHLLRLLGHSVNHHRVVEEVTELFLPPAAQWRRFSRLLPSFQDWFLSE</sequence>
<organism evidence="1 2">
    <name type="scientific">Fraxinus pennsylvanica</name>
    <dbReference type="NCBI Taxonomy" id="56036"/>
    <lineage>
        <taxon>Eukaryota</taxon>
        <taxon>Viridiplantae</taxon>
        <taxon>Streptophyta</taxon>
        <taxon>Embryophyta</taxon>
        <taxon>Tracheophyta</taxon>
        <taxon>Spermatophyta</taxon>
        <taxon>Magnoliopsida</taxon>
        <taxon>eudicotyledons</taxon>
        <taxon>Gunneridae</taxon>
        <taxon>Pentapetalae</taxon>
        <taxon>asterids</taxon>
        <taxon>lamiids</taxon>
        <taxon>Lamiales</taxon>
        <taxon>Oleaceae</taxon>
        <taxon>Oleeae</taxon>
        <taxon>Fraxinus</taxon>
    </lineage>
</organism>
<dbReference type="PANTHER" id="PTHR34951:SF1">
    <property type="entry name" value="B6F COMPLEX SUBUNIT, PUTATIVE, EXPRESSED-RELATED"/>
    <property type="match status" value="1"/>
</dbReference>
<dbReference type="InterPro" id="IPR053333">
    <property type="entry name" value="Cytochrome_b6-f_sub7"/>
</dbReference>
<dbReference type="PANTHER" id="PTHR34951">
    <property type="entry name" value="B6F COMPLEX SUBUNIT, PUTATIVE, EXPRESSED-RELATED"/>
    <property type="match status" value="1"/>
</dbReference>
<gene>
    <name evidence="1" type="ORF">FPE_LOCUS17187</name>
</gene>
<dbReference type="EMBL" id="OU503045">
    <property type="protein sequence ID" value="CAI9769103.1"/>
    <property type="molecule type" value="Genomic_DNA"/>
</dbReference>
<evidence type="ECO:0000313" key="1">
    <source>
        <dbReference type="EMBL" id="CAI9769103.1"/>
    </source>
</evidence>
<reference evidence="1" key="1">
    <citation type="submission" date="2023-05" db="EMBL/GenBank/DDBJ databases">
        <authorList>
            <person name="Huff M."/>
        </authorList>
    </citation>
    <scope>NUCLEOTIDE SEQUENCE</scope>
</reference>